<evidence type="ECO:0000313" key="5">
    <source>
        <dbReference type="WBParaSite" id="Pan_g10673.t1"/>
    </source>
</evidence>
<reference evidence="5" key="2">
    <citation type="submission" date="2020-10" db="UniProtKB">
        <authorList>
            <consortium name="WormBaseParasite"/>
        </authorList>
    </citation>
    <scope>IDENTIFICATION</scope>
</reference>
<evidence type="ECO:0000256" key="1">
    <source>
        <dbReference type="ARBA" id="ARBA00022722"/>
    </source>
</evidence>
<keyword evidence="4" id="KW-1185">Reference proteome</keyword>
<dbReference type="WBParaSite" id="Pan_g10673.t1">
    <property type="protein sequence ID" value="Pan_g10673.t1"/>
    <property type="gene ID" value="Pan_g10673"/>
</dbReference>
<feature type="transmembrane region" description="Helical" evidence="3">
    <location>
        <begin position="722"/>
        <end position="746"/>
    </location>
</feature>
<feature type="transmembrane region" description="Helical" evidence="3">
    <location>
        <begin position="614"/>
        <end position="634"/>
    </location>
</feature>
<evidence type="ECO:0000256" key="3">
    <source>
        <dbReference type="SAM" id="Phobius"/>
    </source>
</evidence>
<sequence length="794" mass="90407">MAVATPAVTITIFVFIRLYQLCNSLAQFRSVILQLLGYDPTHVPSNVIPLDKLGKTACKIANIRSSKRRADLEAYEKDKVDLTQIGFLVPADSTFTDMPLLPPIIDCYGEPLPKVRRTSIETGQPPTASEFERQLRNETERSKYWQKQYLAVKSKLEEFEVVNKINEELRDQLASAKITIEKLNYQLQNLENDLEKTHASTPLPSVLPEVDRVFKMKTSRGTFISEAQMLFAQLAIDFQVAETKVGGVISCVANFLKVIVEAVPSARTVGRSIHVASAAMAHQILEVLNRPEVEFTLQSDETTKKYNKIQAYAATYLNDQTQELERIFFEVEGVSNKSSQRQFEALQAAIEGLAEKAQASKSTVFNNFILQVKNMMGDQARTKIKFAEILTNYREICKRTIDPEFDHLPEEEQNLFLQTNLLFCFLHLTSNTTPHVLRVLKEDEMKQTGNSVGAKSTVETLLIELSRYFGPRTAAKYSQAGEWKRHCESKGIKHGKIDSYSKSRFHSLFIIAVQVLFNKDNLIAFISDHFDDGGIRDFLLEGLKNELIIKIIEYGYEYFIMNGVLHNLPQPWRFIAFDTWIFAIGLSIMNTPIGFIYQYSVIVHNKDVSLKRQLCFFFIVSSIVVVYCLLYYYIFYYQNYEYFGLANALVDISDENGVVWIAGLSRPYYKQPAVWINIAMMVGFGMTAYIVTVYCNVRTYLFIRANKTNIQMDSVQRQLVRVAIYTLVVPFTSTAIPILFIPYALVNTKISMMPYSVFITVALAWVAPCNAFVFLLKSMRRIVLVNGPATKSSS</sequence>
<dbReference type="GO" id="GO:0000175">
    <property type="term" value="F:3'-5'-RNA exonuclease activity"/>
    <property type="evidence" value="ECO:0007669"/>
    <property type="project" value="InterPro"/>
</dbReference>
<dbReference type="PANTHER" id="PTHR11046:SF27">
    <property type="entry name" value="PROTEIN CBG26503"/>
    <property type="match status" value="1"/>
</dbReference>
<feature type="transmembrane region" description="Helical" evidence="3">
    <location>
        <begin position="580"/>
        <end position="602"/>
    </location>
</feature>
<dbReference type="InterPro" id="IPR022894">
    <property type="entry name" value="Oligoribonuclease"/>
</dbReference>
<keyword evidence="2" id="KW-0175">Coiled coil</keyword>
<name>A0A7E4UMY9_PANRE</name>
<dbReference type="AlphaFoldDB" id="A0A7E4UMY9"/>
<keyword evidence="1" id="KW-0378">Hydrolase</keyword>
<evidence type="ECO:0000313" key="4">
    <source>
        <dbReference type="Proteomes" id="UP000492821"/>
    </source>
</evidence>
<proteinExistence type="predicted"/>
<keyword evidence="3" id="KW-1133">Transmembrane helix</keyword>
<dbReference type="PANTHER" id="PTHR11046">
    <property type="entry name" value="OLIGORIBONUCLEASE, MITOCHONDRIAL"/>
    <property type="match status" value="1"/>
</dbReference>
<feature type="coiled-coil region" evidence="2">
    <location>
        <begin position="166"/>
        <end position="200"/>
    </location>
</feature>
<keyword evidence="3" id="KW-0812">Transmembrane</keyword>
<feature type="transmembrane region" description="Helical" evidence="3">
    <location>
        <begin position="752"/>
        <end position="776"/>
    </location>
</feature>
<accession>A0A7E4UMY9</accession>
<dbReference type="Proteomes" id="UP000492821">
    <property type="component" value="Unassembled WGS sequence"/>
</dbReference>
<feature type="transmembrane region" description="Helical" evidence="3">
    <location>
        <begin position="674"/>
        <end position="701"/>
    </location>
</feature>
<protein>
    <submittedName>
        <fullName evidence="5">Nucleoporin GLE1</fullName>
    </submittedName>
</protein>
<evidence type="ECO:0000256" key="2">
    <source>
        <dbReference type="SAM" id="Coils"/>
    </source>
</evidence>
<keyword evidence="1" id="KW-0540">Nuclease</keyword>
<reference evidence="4" key="1">
    <citation type="journal article" date="2013" name="Genetics">
        <title>The draft genome and transcriptome of Panagrellus redivivus are shaped by the harsh demands of a free-living lifestyle.</title>
        <authorList>
            <person name="Srinivasan J."/>
            <person name="Dillman A.R."/>
            <person name="Macchietto M.G."/>
            <person name="Heikkinen L."/>
            <person name="Lakso M."/>
            <person name="Fracchia K.M."/>
            <person name="Antoshechkin I."/>
            <person name="Mortazavi A."/>
            <person name="Wong G."/>
            <person name="Sternberg P.W."/>
        </authorList>
    </citation>
    <scope>NUCLEOTIDE SEQUENCE [LARGE SCALE GENOMIC DNA]</scope>
    <source>
        <strain evidence="4">MT8872</strain>
    </source>
</reference>
<organism evidence="4 5">
    <name type="scientific">Panagrellus redivivus</name>
    <name type="common">Microworm</name>
    <dbReference type="NCBI Taxonomy" id="6233"/>
    <lineage>
        <taxon>Eukaryota</taxon>
        <taxon>Metazoa</taxon>
        <taxon>Ecdysozoa</taxon>
        <taxon>Nematoda</taxon>
        <taxon>Chromadorea</taxon>
        <taxon>Rhabditida</taxon>
        <taxon>Tylenchina</taxon>
        <taxon>Panagrolaimomorpha</taxon>
        <taxon>Panagrolaimoidea</taxon>
        <taxon>Panagrolaimidae</taxon>
        <taxon>Panagrellus</taxon>
    </lineage>
</organism>
<keyword evidence="3" id="KW-0472">Membrane</keyword>